<dbReference type="Proteomes" id="UP000323144">
    <property type="component" value="Chromosome"/>
</dbReference>
<dbReference type="AlphaFoldDB" id="A0A5B9Y3W6"/>
<organism evidence="2 3">
    <name type="scientific">Spiroplasma chinense</name>
    <dbReference type="NCBI Taxonomy" id="216932"/>
    <lineage>
        <taxon>Bacteria</taxon>
        <taxon>Bacillati</taxon>
        <taxon>Mycoplasmatota</taxon>
        <taxon>Mollicutes</taxon>
        <taxon>Entomoplasmatales</taxon>
        <taxon>Spiroplasmataceae</taxon>
        <taxon>Spiroplasma</taxon>
    </lineage>
</organism>
<reference evidence="2 3" key="1">
    <citation type="submission" date="2019-08" db="EMBL/GenBank/DDBJ databases">
        <title>Complete genome sequence of Spiroplasma chinense CCH (DSM 19755).</title>
        <authorList>
            <person name="Shen H.-Y."/>
            <person name="Lin Y.-C."/>
            <person name="Chou L."/>
            <person name="Kuo C.-H."/>
        </authorList>
    </citation>
    <scope>NUCLEOTIDE SEQUENCE [LARGE SCALE GENOMIC DNA]</scope>
    <source>
        <strain evidence="2 3">CCH</strain>
    </source>
</reference>
<feature type="transmembrane region" description="Helical" evidence="1">
    <location>
        <begin position="131"/>
        <end position="153"/>
    </location>
</feature>
<evidence type="ECO:0000313" key="3">
    <source>
        <dbReference type="Proteomes" id="UP000323144"/>
    </source>
</evidence>
<dbReference type="EMBL" id="CP043026">
    <property type="protein sequence ID" value="QEH61453.1"/>
    <property type="molecule type" value="Genomic_DNA"/>
</dbReference>
<evidence type="ECO:0000313" key="2">
    <source>
        <dbReference type="EMBL" id="QEH61453.1"/>
    </source>
</evidence>
<keyword evidence="3" id="KW-1185">Reference proteome</keyword>
<proteinExistence type="predicted"/>
<keyword evidence="1" id="KW-1133">Transmembrane helix</keyword>
<name>A0A5B9Y3W6_9MOLU</name>
<feature type="transmembrane region" description="Helical" evidence="1">
    <location>
        <begin position="57"/>
        <end position="77"/>
    </location>
</feature>
<dbReference type="KEGG" id="schi:SCHIN_v1c02560"/>
<keyword evidence="1" id="KW-0812">Transmembrane</keyword>
<protein>
    <recommendedName>
        <fullName evidence="4">Transmembrane protein</fullName>
    </recommendedName>
</protein>
<sequence>MNQVMRSKKVKLEVRTILLMLFLLVTILMTAKSSKLSESSEFENVVPLIIFILKNSFILISLIVFFILTIRVITLYFSKKDLNILKIEKSSTSTIRLFYIFAAILVVFKSLSTNFSITLDFTISKELYEKLYIFEISILTCCTIASIISIFLFKNISGDVLVFDQEILIEKFQLEIESLNKENFGFKIKFNVLMILFDNKIKQFISKTNKQIVVCILVRKTKELIEDKKAKMPPLSFF</sequence>
<accession>A0A5B9Y3W6</accession>
<evidence type="ECO:0008006" key="4">
    <source>
        <dbReference type="Google" id="ProtNLM"/>
    </source>
</evidence>
<dbReference type="RefSeq" id="WP_166507848.1">
    <property type="nucleotide sequence ID" value="NZ_CP043026.1"/>
</dbReference>
<keyword evidence="1" id="KW-0472">Membrane</keyword>
<evidence type="ECO:0000256" key="1">
    <source>
        <dbReference type="SAM" id="Phobius"/>
    </source>
</evidence>
<feature type="transmembrane region" description="Helical" evidence="1">
    <location>
        <begin position="97"/>
        <end position="119"/>
    </location>
</feature>
<gene>
    <name evidence="2" type="ORF">SCHIN_v1c02560</name>
</gene>